<name>A0ABY7AZZ7_9PSEU</name>
<dbReference type="CDD" id="cd04859">
    <property type="entry name" value="Prim_Pol"/>
    <property type="match status" value="1"/>
</dbReference>
<dbReference type="EMBL" id="CP113836">
    <property type="protein sequence ID" value="WAL65605.1"/>
    <property type="molecule type" value="Genomic_DNA"/>
</dbReference>
<protein>
    <submittedName>
        <fullName evidence="3">Bifunctional DNA primase/polymerase</fullName>
    </submittedName>
</protein>
<keyword evidence="4" id="KW-1185">Reference proteome</keyword>
<dbReference type="Pfam" id="PF09250">
    <property type="entry name" value="Prim-Pol"/>
    <property type="match status" value="1"/>
</dbReference>
<feature type="domain" description="DNA primase/polymerase bifunctional N-terminal" evidence="2">
    <location>
        <begin position="12"/>
        <end position="202"/>
    </location>
</feature>
<evidence type="ECO:0000313" key="3">
    <source>
        <dbReference type="EMBL" id="WAL65605.1"/>
    </source>
</evidence>
<organism evidence="3 4">
    <name type="scientific">Amycolatopsis cynarae</name>
    <dbReference type="NCBI Taxonomy" id="2995223"/>
    <lineage>
        <taxon>Bacteria</taxon>
        <taxon>Bacillati</taxon>
        <taxon>Actinomycetota</taxon>
        <taxon>Actinomycetes</taxon>
        <taxon>Pseudonocardiales</taxon>
        <taxon>Pseudonocardiaceae</taxon>
        <taxon>Amycolatopsis</taxon>
    </lineage>
</organism>
<dbReference type="SMART" id="SM00943">
    <property type="entry name" value="Prim-Pol"/>
    <property type="match status" value="1"/>
</dbReference>
<dbReference type="Proteomes" id="UP001163203">
    <property type="component" value="Chromosome"/>
</dbReference>
<evidence type="ECO:0000259" key="2">
    <source>
        <dbReference type="SMART" id="SM00943"/>
    </source>
</evidence>
<gene>
    <name evidence="3" type="ORF">ORV05_32780</name>
</gene>
<evidence type="ECO:0000313" key="4">
    <source>
        <dbReference type="Proteomes" id="UP001163203"/>
    </source>
</evidence>
<feature type="region of interest" description="Disordered" evidence="1">
    <location>
        <begin position="292"/>
        <end position="314"/>
    </location>
</feature>
<evidence type="ECO:0000256" key="1">
    <source>
        <dbReference type="SAM" id="MobiDB-lite"/>
    </source>
</evidence>
<dbReference type="InterPro" id="IPR015330">
    <property type="entry name" value="DNA_primase/pol_bifunc_N"/>
</dbReference>
<dbReference type="RefSeq" id="WP_268755754.1">
    <property type="nucleotide sequence ID" value="NZ_CP113836.1"/>
</dbReference>
<accession>A0ABY7AZZ7</accession>
<dbReference type="SUPFAM" id="SSF56747">
    <property type="entry name" value="Prim-pol domain"/>
    <property type="match status" value="1"/>
</dbReference>
<sequence>MHPHTTRLLAAALAAAERGWHVFPLRPGAKQPALHGHAACPGTGPCTEGHQGWEQRATLDPDRIRAAWSRAPYNVGLATGPSGLCVLDLDTLKPGETMRPEWARHNATRGEDVLAIVAEQAGQPVPGDTLTVRTPSGGLHLYFQAPDGVTLRCTAGDRGNGLGWKIDTRAWGGYVVAAGSIVDGSAYDYLSAQDPAPLPGWLVERLTPAPPPPAPVAPIRPTVGRSRYLDAAIRAEAAKVHNATKSQRNATLYAAALALGQLVAGGALTEAEHEQVLLTAASRHISEGAYSQHQARQTIASGLRAGRNRPRRIA</sequence>
<reference evidence="3" key="1">
    <citation type="submission" date="2022-11" db="EMBL/GenBank/DDBJ databases">
        <authorList>
            <person name="Mo P."/>
        </authorList>
    </citation>
    <scope>NUCLEOTIDE SEQUENCE</scope>
    <source>
        <strain evidence="3">HUAS 11-8</strain>
    </source>
</reference>
<proteinExistence type="predicted"/>